<dbReference type="GO" id="GO:0008171">
    <property type="term" value="F:O-methyltransferase activity"/>
    <property type="evidence" value="ECO:0007669"/>
    <property type="project" value="InterPro"/>
</dbReference>
<evidence type="ECO:0000313" key="8">
    <source>
        <dbReference type="Proteomes" id="UP000236268"/>
    </source>
</evidence>
<dbReference type="Proteomes" id="UP000236268">
    <property type="component" value="Unassembled WGS sequence"/>
</dbReference>
<dbReference type="SUPFAM" id="SSF53335">
    <property type="entry name" value="S-adenosyl-L-methionine-dependent methyltransferases"/>
    <property type="match status" value="1"/>
</dbReference>
<evidence type="ECO:0000256" key="1">
    <source>
        <dbReference type="ARBA" id="ARBA00022603"/>
    </source>
</evidence>
<dbReference type="EMBL" id="CP007795">
    <property type="protein sequence ID" value="AIB14995.1"/>
    <property type="molecule type" value="Genomic_DNA"/>
</dbReference>
<keyword evidence="2 4" id="KW-0808">Transferase</keyword>
<dbReference type="EMBL" id="POWG01000005">
    <property type="protein sequence ID" value="PNQ99666.1"/>
    <property type="molecule type" value="Genomic_DNA"/>
</dbReference>
<keyword evidence="9" id="KW-1185">Reference proteome</keyword>
<dbReference type="Proteomes" id="UP001628281">
    <property type="component" value="Unassembled WGS sequence"/>
</dbReference>
<reference evidence="5 9" key="3">
    <citation type="submission" date="2024-11" db="EMBL/GenBank/DDBJ databases">
        <title>Draft genome sequences of two bacteria associated to sugarcane roots in Colombia.</title>
        <authorList>
            <person name="Pardo-Diaz S."/>
            <person name="Masmela-Mendoza J."/>
            <person name="Delgadillo-Duran P."/>
            <person name="Bautista E.J."/>
            <person name="Rojas-Tapias D.F."/>
        </authorList>
    </citation>
    <scope>NUCLEOTIDE SEQUENCE [LARGE SCALE GENOMIC DNA]</scope>
    <source>
        <strain evidence="5 9">Ap18</strain>
    </source>
</reference>
<dbReference type="EC" id="2.1.1.-" evidence="5"/>
<gene>
    <name evidence="4" type="ORF">ABAZ39_24190</name>
    <name evidence="5" type="ORF">ACJ41P_23720</name>
    <name evidence="6" type="ORF">C1S70_06815</name>
</gene>
<sequence>MLLDDSVDRVLRDLESYGRDNDAREGDRARKMLNLERETAELLHILVRSGRRRRVLEIGTSNGVSTLWLAAALQAVGATDPLTSIERDPGKSAQAATNLERAGLASRVNLLVGDATETVAGLDGPFDCVFFDADRWSAPEQLRLLLPKLEPDCLLLADNALSHPQEIAGYIAAVDALPGFGSTIFPVGKGLHVACRP</sequence>
<dbReference type="PANTHER" id="PTHR43167">
    <property type="entry name" value="PUTATIVE (AFU_ORTHOLOGUE AFUA_6G01830)-RELATED"/>
    <property type="match status" value="1"/>
</dbReference>
<evidence type="ECO:0000313" key="7">
    <source>
        <dbReference type="Proteomes" id="UP000027186"/>
    </source>
</evidence>
<dbReference type="InterPro" id="IPR029063">
    <property type="entry name" value="SAM-dependent_MTases_sf"/>
</dbReference>
<dbReference type="Proteomes" id="UP000027186">
    <property type="component" value="Plasmid AbAZ39_p2"/>
</dbReference>
<dbReference type="OrthoDB" id="9799672at2"/>
<reference evidence="6 8" key="2">
    <citation type="submission" date="2018-01" db="EMBL/GenBank/DDBJ databases">
        <title>Whole genome sequence of Azospirillum brasilense REC3 isolated from strawberry roots.</title>
        <authorList>
            <person name="Fontana C.A."/>
            <person name="Salazar S.M."/>
            <person name="Bassi D."/>
            <person name="Puglisi E."/>
            <person name="Lovaisa N.C."/>
            <person name="Toffoli L.M."/>
            <person name="Pedraza R."/>
            <person name="Cocconcelli P.S."/>
        </authorList>
    </citation>
    <scope>NUCLEOTIDE SEQUENCE [LARGE SCALE GENOMIC DNA]</scope>
    <source>
        <strain evidence="6 8">REC3</strain>
        <plasmid evidence="6">p3unnamed</plasmid>
    </source>
</reference>
<dbReference type="AlphaFoldDB" id="A0A060DQM8"/>
<evidence type="ECO:0000313" key="9">
    <source>
        <dbReference type="Proteomes" id="UP001628281"/>
    </source>
</evidence>
<dbReference type="KEGG" id="abq:ABAZ39_24190"/>
<keyword evidence="1 4" id="KW-0489">Methyltransferase</keyword>
<evidence type="ECO:0000313" key="6">
    <source>
        <dbReference type="EMBL" id="PNQ99666.1"/>
    </source>
</evidence>
<protein>
    <submittedName>
        <fullName evidence="4 5">Methyltransferase</fullName>
        <ecNumber evidence="5">2.1.1.-</ecNumber>
    </submittedName>
</protein>
<evidence type="ECO:0000313" key="5">
    <source>
        <dbReference type="EMBL" id="MFL7904161.1"/>
    </source>
</evidence>
<dbReference type="PANTHER" id="PTHR43167:SF1">
    <property type="entry name" value="PUTATIVE (AFU_ORTHOLOGUE AFUA_6G01830)-RELATED"/>
    <property type="match status" value="1"/>
</dbReference>
<dbReference type="PROSITE" id="PS51682">
    <property type="entry name" value="SAM_OMT_I"/>
    <property type="match status" value="1"/>
</dbReference>
<name>A0A060DQM8_9PROT</name>
<geneLocation type="plasmid" evidence="4 7">
    <name>AbAZ39_p2</name>
</geneLocation>
<geneLocation type="plasmid" evidence="6">
    <name>p3unnamed</name>
</geneLocation>
<dbReference type="CDD" id="cd02440">
    <property type="entry name" value="AdoMet_MTases"/>
    <property type="match status" value="1"/>
</dbReference>
<dbReference type="Gene3D" id="3.40.50.150">
    <property type="entry name" value="Vaccinia Virus protein VP39"/>
    <property type="match status" value="1"/>
</dbReference>
<reference evidence="4 7" key="1">
    <citation type="journal article" date="2014" name="Genome Announc.">
        <title>Complete Genome Sequence of the Model Rhizosphere Strain Azospirillum brasilense Az39, Successfully Applied in Agriculture.</title>
        <authorList>
            <person name="Rivera D."/>
            <person name="Revale S."/>
            <person name="Molina R."/>
            <person name="Gualpa J."/>
            <person name="Puente M."/>
            <person name="Maroniche G."/>
            <person name="Paris G."/>
            <person name="Baker D."/>
            <person name="Clavijo B."/>
            <person name="McLay K."/>
            <person name="Spaepen S."/>
            <person name="Perticari A."/>
            <person name="Vazquez M."/>
            <person name="Wisniewski-Dye F."/>
            <person name="Watkins C."/>
            <person name="Martinez-Abarca F."/>
            <person name="Vanderleyden J."/>
            <person name="Cassan F."/>
        </authorList>
    </citation>
    <scope>NUCLEOTIDE SEQUENCE [LARGE SCALE GENOMIC DNA]</scope>
    <source>
        <strain evidence="4 7">Az39</strain>
        <plasmid evidence="4">AbAZ39_p2</plasmid>
    </source>
</reference>
<dbReference type="EMBL" id="JBJLSN010000043">
    <property type="protein sequence ID" value="MFL7904161.1"/>
    <property type="molecule type" value="Genomic_DNA"/>
</dbReference>
<dbReference type="Pfam" id="PF13578">
    <property type="entry name" value="Methyltransf_24"/>
    <property type="match status" value="1"/>
</dbReference>
<evidence type="ECO:0000313" key="4">
    <source>
        <dbReference type="EMBL" id="AIB14995.1"/>
    </source>
</evidence>
<keyword evidence="4" id="KW-0614">Plasmid</keyword>
<organism evidence="4 7">
    <name type="scientific">Azospirillum argentinense</name>
    <dbReference type="NCBI Taxonomy" id="2970906"/>
    <lineage>
        <taxon>Bacteria</taxon>
        <taxon>Pseudomonadati</taxon>
        <taxon>Pseudomonadota</taxon>
        <taxon>Alphaproteobacteria</taxon>
        <taxon>Rhodospirillales</taxon>
        <taxon>Azospirillaceae</taxon>
        <taxon>Azospirillum</taxon>
    </lineage>
</organism>
<proteinExistence type="predicted"/>
<evidence type="ECO:0000256" key="3">
    <source>
        <dbReference type="ARBA" id="ARBA00022691"/>
    </source>
</evidence>
<dbReference type="GO" id="GO:0032259">
    <property type="term" value="P:methylation"/>
    <property type="evidence" value="ECO:0007669"/>
    <property type="project" value="UniProtKB-KW"/>
</dbReference>
<accession>A0A060DQM8</accession>
<dbReference type="RefSeq" id="WP_040136291.1">
    <property type="nucleotide sequence ID" value="NZ_CP007795.1"/>
</dbReference>
<keyword evidence="3" id="KW-0949">S-adenosyl-L-methionine</keyword>
<accession>A0A2K1G4J0</accession>
<evidence type="ECO:0000256" key="2">
    <source>
        <dbReference type="ARBA" id="ARBA00022679"/>
    </source>
</evidence>
<dbReference type="InterPro" id="IPR002935">
    <property type="entry name" value="SAM_O-MeTrfase"/>
</dbReference>